<gene>
    <name evidence="7" type="primary">oxyR</name>
    <name evidence="8" type="ORF">PCAR9_A30299</name>
    <name evidence="7" type="ORF">PCARR_a3149</name>
</gene>
<dbReference type="InterPro" id="IPR000847">
    <property type="entry name" value="LysR_HTH_N"/>
</dbReference>
<evidence type="ECO:0000256" key="3">
    <source>
        <dbReference type="ARBA" id="ARBA00023125"/>
    </source>
</evidence>
<comment type="similarity">
    <text evidence="1">Belongs to the LysR transcriptional regulatory family.</text>
</comment>
<dbReference type="PANTHER" id="PTHR30346:SF26">
    <property type="entry name" value="HYDROGEN PEROXIDE-INDUCIBLE GENES ACTIVATOR"/>
    <property type="match status" value="1"/>
</dbReference>
<evidence type="ECO:0000313" key="10">
    <source>
        <dbReference type="Proteomes" id="UP000615003"/>
    </source>
</evidence>
<dbReference type="Gene3D" id="1.10.10.10">
    <property type="entry name" value="Winged helix-like DNA-binding domain superfamily/Winged helix DNA-binding domain"/>
    <property type="match status" value="1"/>
</dbReference>
<evidence type="ECO:0000259" key="6">
    <source>
        <dbReference type="PROSITE" id="PS50931"/>
    </source>
</evidence>
<dbReference type="RefSeq" id="WP_104642795.1">
    <property type="nucleotide sequence ID" value="NZ_AQGW01000014.1"/>
</dbReference>
<keyword evidence="5" id="KW-0804">Transcription</keyword>
<dbReference type="FunFam" id="1.10.10.10:FF:000001">
    <property type="entry name" value="LysR family transcriptional regulator"/>
    <property type="match status" value="1"/>
</dbReference>
<evidence type="ECO:0000256" key="1">
    <source>
        <dbReference type="ARBA" id="ARBA00009437"/>
    </source>
</evidence>
<dbReference type="CDD" id="cd08411">
    <property type="entry name" value="PBP2_OxyR"/>
    <property type="match status" value="1"/>
</dbReference>
<dbReference type="EMBL" id="AQGW01000014">
    <property type="protein sequence ID" value="MBE0381391.1"/>
    <property type="molecule type" value="Genomic_DNA"/>
</dbReference>
<keyword evidence="4" id="KW-0010">Activator</keyword>
<dbReference type="InterPro" id="IPR036390">
    <property type="entry name" value="WH_DNA-bd_sf"/>
</dbReference>
<evidence type="ECO:0000313" key="7">
    <source>
        <dbReference type="EMBL" id="MBE0381391.1"/>
    </source>
</evidence>
<dbReference type="GO" id="GO:0032993">
    <property type="term" value="C:protein-DNA complex"/>
    <property type="evidence" value="ECO:0007669"/>
    <property type="project" value="TreeGrafter"/>
</dbReference>
<proteinExistence type="inferred from homology"/>
<dbReference type="InterPro" id="IPR005119">
    <property type="entry name" value="LysR_subst-bd"/>
</dbReference>
<dbReference type="Proteomes" id="UP000615003">
    <property type="component" value="Unassembled WGS sequence"/>
</dbReference>
<dbReference type="GO" id="GO:0003677">
    <property type="term" value="F:DNA binding"/>
    <property type="evidence" value="ECO:0007669"/>
    <property type="project" value="UniProtKB-KW"/>
</dbReference>
<sequence>MNQGSLKSPSISQIKYFAKVAKTLSFRRAAQALKISQPTLTNQIAALEKILKLQLFERSRSGTVLTPQGRALLSQAEVLLQASMSFDELARDLNDDSQTTYRLGVPPSVGPYLLPHILPELHKKYAQLKFYVREDTSANLLQGLYNGDYDLILTDKVQESTQLVEAPLFIEPLKFVMASDHELAGNAIIDPVNIKGEVVLTLEGTHHFHDQVQELCHEVGAVLHRDYEGTSLDTLRQMVVMGMGSAFLPGLYIHSEIHRPNELQVCELRNMRIIRQHNLIWRNTSSSRVFFRELSQYIRTIMKTKLSDVVSVIDQ</sequence>
<evidence type="ECO:0000256" key="4">
    <source>
        <dbReference type="ARBA" id="ARBA00023159"/>
    </source>
</evidence>
<dbReference type="GO" id="GO:0003700">
    <property type="term" value="F:DNA-binding transcription factor activity"/>
    <property type="evidence" value="ECO:0007669"/>
    <property type="project" value="InterPro"/>
</dbReference>
<accession>A0A2K4X9Y8</accession>
<dbReference type="SUPFAM" id="SSF53850">
    <property type="entry name" value="Periplasmic binding protein-like II"/>
    <property type="match status" value="1"/>
</dbReference>
<dbReference type="Gene3D" id="3.40.190.10">
    <property type="entry name" value="Periplasmic binding protein-like II"/>
    <property type="match status" value="2"/>
</dbReference>
<evidence type="ECO:0000313" key="8">
    <source>
        <dbReference type="EMBL" id="SOU41132.1"/>
    </source>
</evidence>
<dbReference type="PRINTS" id="PR00039">
    <property type="entry name" value="HTHLYSR"/>
</dbReference>
<name>A0A2K4X9Y8_PSEVC</name>
<protein>
    <submittedName>
        <fullName evidence="8">LysR family transcriptional regulator</fullName>
    </submittedName>
</protein>
<keyword evidence="2" id="KW-0805">Transcription regulation</keyword>
<organism evidence="8 9">
    <name type="scientific">Pseudoalteromonas carrageenovora IAM 12662</name>
    <dbReference type="NCBI Taxonomy" id="1314868"/>
    <lineage>
        <taxon>Bacteria</taxon>
        <taxon>Pseudomonadati</taxon>
        <taxon>Pseudomonadota</taxon>
        <taxon>Gammaproteobacteria</taxon>
        <taxon>Alteromonadales</taxon>
        <taxon>Pseudoalteromonadaceae</taxon>
        <taxon>Pseudoalteromonas</taxon>
    </lineage>
</organism>
<feature type="domain" description="HTH lysR-type" evidence="6">
    <location>
        <begin position="9"/>
        <end position="66"/>
    </location>
</feature>
<evidence type="ECO:0000256" key="2">
    <source>
        <dbReference type="ARBA" id="ARBA00023015"/>
    </source>
</evidence>
<dbReference type="SUPFAM" id="SSF46785">
    <property type="entry name" value="Winged helix' DNA-binding domain"/>
    <property type="match status" value="1"/>
</dbReference>
<dbReference type="EMBL" id="LT965928">
    <property type="protein sequence ID" value="SOU41132.1"/>
    <property type="molecule type" value="Genomic_DNA"/>
</dbReference>
<reference evidence="8 9" key="2">
    <citation type="submission" date="2017-11" db="EMBL/GenBank/DDBJ databases">
        <authorList>
            <person name="Han C.G."/>
        </authorList>
    </citation>
    <scope>NUCLEOTIDE SEQUENCE [LARGE SCALE GENOMIC DNA]</scope>
    <source>
        <strain evidence="9">ATCC 43555</strain>
        <strain evidence="8">ATCC43555</strain>
    </source>
</reference>
<dbReference type="OrthoDB" id="9775392at2"/>
<dbReference type="Pfam" id="PF03466">
    <property type="entry name" value="LysR_substrate"/>
    <property type="match status" value="1"/>
</dbReference>
<dbReference type="InterPro" id="IPR036388">
    <property type="entry name" value="WH-like_DNA-bd_sf"/>
</dbReference>
<reference evidence="7 10" key="1">
    <citation type="submission" date="2015-06" db="EMBL/GenBank/DDBJ databases">
        <title>Genome sequence of Pseudoalteromonas carrageenovora.</title>
        <authorList>
            <person name="Xie B.-B."/>
            <person name="Rong J.-C."/>
            <person name="Qin Q.-L."/>
            <person name="Zhang Y.-Z."/>
        </authorList>
    </citation>
    <scope>NUCLEOTIDE SEQUENCE [LARGE SCALE GENOMIC DNA]</scope>
    <source>
        <strain evidence="7 10">IAM 12662</strain>
    </source>
</reference>
<evidence type="ECO:0000256" key="5">
    <source>
        <dbReference type="ARBA" id="ARBA00023163"/>
    </source>
</evidence>
<dbReference type="PROSITE" id="PS50931">
    <property type="entry name" value="HTH_LYSR"/>
    <property type="match status" value="1"/>
</dbReference>
<dbReference type="GeneID" id="93663791"/>
<dbReference type="PANTHER" id="PTHR30346">
    <property type="entry name" value="TRANSCRIPTIONAL DUAL REGULATOR HCAR-RELATED"/>
    <property type="match status" value="1"/>
</dbReference>
<keyword evidence="10" id="KW-1185">Reference proteome</keyword>
<dbReference type="Proteomes" id="UP000238288">
    <property type="component" value="Chromosome PCAR9a"/>
</dbReference>
<keyword evidence="3" id="KW-0238">DNA-binding</keyword>
<evidence type="ECO:0000313" key="9">
    <source>
        <dbReference type="Proteomes" id="UP000238288"/>
    </source>
</evidence>
<dbReference type="AlphaFoldDB" id="A0A2K4X9Y8"/>
<dbReference type="Pfam" id="PF00126">
    <property type="entry name" value="HTH_1"/>
    <property type="match status" value="1"/>
</dbReference>